<proteinExistence type="predicted"/>
<dbReference type="EMBL" id="BMRB01000002">
    <property type="protein sequence ID" value="GGS35137.1"/>
    <property type="molecule type" value="Genomic_DNA"/>
</dbReference>
<evidence type="ECO:0008006" key="3">
    <source>
        <dbReference type="Google" id="ProtNLM"/>
    </source>
</evidence>
<dbReference type="AlphaFoldDB" id="A0A918LE89"/>
<comment type="caution">
    <text evidence="1">The sequence shown here is derived from an EMBL/GenBank/DDBJ whole genome shotgun (WGS) entry which is preliminary data.</text>
</comment>
<dbReference type="InterPro" id="IPR028962">
    <property type="entry name" value="Imm10"/>
</dbReference>
<reference evidence="1" key="2">
    <citation type="submission" date="2020-09" db="EMBL/GenBank/DDBJ databases">
        <authorList>
            <person name="Sun Q."/>
            <person name="Ohkuma M."/>
        </authorList>
    </citation>
    <scope>NUCLEOTIDE SEQUENCE</scope>
    <source>
        <strain evidence="1">JCM 3276</strain>
    </source>
</reference>
<gene>
    <name evidence="1" type="ORF">GCM10010171_32140</name>
</gene>
<organism evidence="1 2">
    <name type="scientific">Actinokineospora fastidiosa</name>
    <dbReference type="NCBI Taxonomy" id="1816"/>
    <lineage>
        <taxon>Bacteria</taxon>
        <taxon>Bacillati</taxon>
        <taxon>Actinomycetota</taxon>
        <taxon>Actinomycetes</taxon>
        <taxon>Pseudonocardiales</taxon>
        <taxon>Pseudonocardiaceae</taxon>
        <taxon>Actinokineospora</taxon>
    </lineage>
</organism>
<sequence>MEMIIRSAALDHDEYGVLTAGLAENADGTGRCLLFQASLLAFDDQDIANGEDRYCVMTDTGATEYGGVLRARLEGDTLSISLTPHLAAVLAMAEDVTCRFEDIDRTAVREFTDGLRAVLAIAPEGDRPSVEVV</sequence>
<protein>
    <recommendedName>
        <fullName evidence="3">Immunity protein 10 of polymorphic toxin system</fullName>
    </recommendedName>
</protein>
<dbReference type="RefSeq" id="WP_189211192.1">
    <property type="nucleotide sequence ID" value="NZ_BMRB01000002.1"/>
</dbReference>
<evidence type="ECO:0000313" key="1">
    <source>
        <dbReference type="EMBL" id="GGS35137.1"/>
    </source>
</evidence>
<keyword evidence="2" id="KW-1185">Reference proteome</keyword>
<accession>A0A918LE89</accession>
<name>A0A918LE89_9PSEU</name>
<dbReference type="Proteomes" id="UP000660680">
    <property type="component" value="Unassembled WGS sequence"/>
</dbReference>
<dbReference type="Pfam" id="PF15588">
    <property type="entry name" value="Imm10"/>
    <property type="match status" value="1"/>
</dbReference>
<reference evidence="1" key="1">
    <citation type="journal article" date="2014" name="Int. J. Syst. Evol. Microbiol.">
        <title>Complete genome sequence of Corynebacterium casei LMG S-19264T (=DSM 44701T), isolated from a smear-ripened cheese.</title>
        <authorList>
            <consortium name="US DOE Joint Genome Institute (JGI-PGF)"/>
            <person name="Walter F."/>
            <person name="Albersmeier A."/>
            <person name="Kalinowski J."/>
            <person name="Ruckert C."/>
        </authorList>
    </citation>
    <scope>NUCLEOTIDE SEQUENCE</scope>
    <source>
        <strain evidence="1">JCM 3276</strain>
    </source>
</reference>
<evidence type="ECO:0000313" key="2">
    <source>
        <dbReference type="Proteomes" id="UP000660680"/>
    </source>
</evidence>